<evidence type="ECO:0000256" key="1">
    <source>
        <dbReference type="ARBA" id="ARBA00022679"/>
    </source>
</evidence>
<feature type="transmembrane region" description="Helical" evidence="3">
    <location>
        <begin position="32"/>
        <end position="55"/>
    </location>
</feature>
<evidence type="ECO:0000313" key="4">
    <source>
        <dbReference type="EMBL" id="KAF9532720.1"/>
    </source>
</evidence>
<dbReference type="Proteomes" id="UP000780801">
    <property type="component" value="Unassembled WGS sequence"/>
</dbReference>
<name>A0A9P6EPQ7_9FUNG</name>
<dbReference type="GO" id="GO:0050201">
    <property type="term" value="F:fucokinase activity"/>
    <property type="evidence" value="ECO:0007669"/>
    <property type="project" value="TreeGrafter"/>
</dbReference>
<evidence type="ECO:0000256" key="3">
    <source>
        <dbReference type="SAM" id="Phobius"/>
    </source>
</evidence>
<sequence length="106" mass="11103">LVLSCSYDDGSASMTIDSLDQLRDYADPTKPFALIKACIVATGILGVTAPVPLVLQRKASSPRLTSPDPDLISAGATVKDMSLQQYLEMTGGGLEITLFSSLPQGS</sequence>
<accession>A0A9P6EPQ7</accession>
<reference evidence="4" key="1">
    <citation type="journal article" date="2020" name="Fungal Divers.">
        <title>Resolving the Mortierellaceae phylogeny through synthesis of multi-gene phylogenetics and phylogenomics.</title>
        <authorList>
            <person name="Vandepol N."/>
            <person name="Liber J."/>
            <person name="Desiro A."/>
            <person name="Na H."/>
            <person name="Kennedy M."/>
            <person name="Barry K."/>
            <person name="Grigoriev I.V."/>
            <person name="Miller A.N."/>
            <person name="O'Donnell K."/>
            <person name="Stajich J.E."/>
            <person name="Bonito G."/>
        </authorList>
    </citation>
    <scope>NUCLEOTIDE SEQUENCE</scope>
    <source>
        <strain evidence="4">KOD1015</strain>
    </source>
</reference>
<gene>
    <name evidence="4" type="ORF">BGW38_010509</name>
</gene>
<evidence type="ECO:0000256" key="2">
    <source>
        <dbReference type="ARBA" id="ARBA00022777"/>
    </source>
</evidence>
<proteinExistence type="predicted"/>
<dbReference type="AlphaFoldDB" id="A0A9P6EPQ7"/>
<keyword evidence="3" id="KW-0472">Membrane</keyword>
<keyword evidence="5" id="KW-1185">Reference proteome</keyword>
<dbReference type="EMBL" id="JAABOA010008557">
    <property type="protein sequence ID" value="KAF9532720.1"/>
    <property type="molecule type" value="Genomic_DNA"/>
</dbReference>
<keyword evidence="3" id="KW-0812">Transmembrane</keyword>
<dbReference type="PANTHER" id="PTHR32463">
    <property type="entry name" value="L-FUCOSE KINASE"/>
    <property type="match status" value="1"/>
</dbReference>
<feature type="non-terminal residue" evidence="4">
    <location>
        <position position="106"/>
    </location>
</feature>
<feature type="non-terminal residue" evidence="4">
    <location>
        <position position="1"/>
    </location>
</feature>
<organism evidence="4 5">
    <name type="scientific">Lunasporangiospora selenospora</name>
    <dbReference type="NCBI Taxonomy" id="979761"/>
    <lineage>
        <taxon>Eukaryota</taxon>
        <taxon>Fungi</taxon>
        <taxon>Fungi incertae sedis</taxon>
        <taxon>Mucoromycota</taxon>
        <taxon>Mortierellomycotina</taxon>
        <taxon>Mortierellomycetes</taxon>
        <taxon>Mortierellales</taxon>
        <taxon>Mortierellaceae</taxon>
        <taxon>Lunasporangiospora</taxon>
    </lineage>
</organism>
<comment type="caution">
    <text evidence="4">The sequence shown here is derived from an EMBL/GenBank/DDBJ whole genome shotgun (WGS) entry which is preliminary data.</text>
</comment>
<dbReference type="GO" id="GO:0042352">
    <property type="term" value="P:GDP-L-fucose salvage"/>
    <property type="evidence" value="ECO:0007669"/>
    <property type="project" value="TreeGrafter"/>
</dbReference>
<keyword evidence="1" id="KW-0808">Transferase</keyword>
<keyword evidence="2" id="KW-0418">Kinase</keyword>
<dbReference type="PANTHER" id="PTHR32463:SF0">
    <property type="entry name" value="L-FUCOSE KINASE"/>
    <property type="match status" value="1"/>
</dbReference>
<protein>
    <submittedName>
        <fullName evidence="4">Uncharacterized protein</fullName>
    </submittedName>
</protein>
<evidence type="ECO:0000313" key="5">
    <source>
        <dbReference type="Proteomes" id="UP000780801"/>
    </source>
</evidence>
<keyword evidence="3" id="KW-1133">Transmembrane helix</keyword>
<dbReference type="InterPro" id="IPR052203">
    <property type="entry name" value="GHMP_Kinase-Related"/>
</dbReference>